<evidence type="ECO:0000256" key="2">
    <source>
        <dbReference type="ARBA" id="ARBA00009347"/>
    </source>
</evidence>
<accession>A0A419ETW9</accession>
<keyword evidence="5 6" id="KW-0560">Oxidoreductase</keyword>
<evidence type="ECO:0000256" key="3">
    <source>
        <dbReference type="ARBA" id="ARBA00022630"/>
    </source>
</evidence>
<evidence type="ECO:0000313" key="11">
    <source>
        <dbReference type="EMBL" id="RJP67524.1"/>
    </source>
</evidence>
<organism evidence="11 12">
    <name type="scientific">Candidatus Abyssobacteria bacterium SURF_17</name>
    <dbReference type="NCBI Taxonomy" id="2093361"/>
    <lineage>
        <taxon>Bacteria</taxon>
        <taxon>Pseudomonadati</taxon>
        <taxon>Candidatus Hydrogenedentota</taxon>
        <taxon>Candidatus Abyssobacteria</taxon>
    </lineage>
</organism>
<dbReference type="PANTHER" id="PTHR43884">
    <property type="entry name" value="ACYL-COA DEHYDROGENASE"/>
    <property type="match status" value="1"/>
</dbReference>
<dbReference type="InterPro" id="IPR036250">
    <property type="entry name" value="AcylCo_DH-like_C"/>
</dbReference>
<dbReference type="InterPro" id="IPR037069">
    <property type="entry name" value="AcylCoA_DH/ox_N_sf"/>
</dbReference>
<dbReference type="AlphaFoldDB" id="A0A419ETW9"/>
<evidence type="ECO:0000256" key="1">
    <source>
        <dbReference type="ARBA" id="ARBA00001974"/>
    </source>
</evidence>
<evidence type="ECO:0000259" key="9">
    <source>
        <dbReference type="Pfam" id="PF02770"/>
    </source>
</evidence>
<dbReference type="PIRSF" id="PIRSF016578">
    <property type="entry name" value="HsaA"/>
    <property type="match status" value="1"/>
</dbReference>
<evidence type="ECO:0000313" key="12">
    <source>
        <dbReference type="Proteomes" id="UP000285961"/>
    </source>
</evidence>
<feature type="domain" description="Acyl-CoA dehydrogenase/oxidase C-terminal" evidence="8">
    <location>
        <begin position="236"/>
        <end position="383"/>
    </location>
</feature>
<dbReference type="FunFam" id="2.40.110.10:FF:000002">
    <property type="entry name" value="Acyl-CoA dehydrogenase fadE12"/>
    <property type="match status" value="1"/>
</dbReference>
<dbReference type="SUPFAM" id="SSF56645">
    <property type="entry name" value="Acyl-CoA dehydrogenase NM domain-like"/>
    <property type="match status" value="1"/>
</dbReference>
<feature type="compositionally biased region" description="Polar residues" evidence="7">
    <location>
        <begin position="266"/>
        <end position="278"/>
    </location>
</feature>
<dbReference type="SUPFAM" id="SSF47203">
    <property type="entry name" value="Acyl-CoA dehydrogenase C-terminal domain-like"/>
    <property type="match status" value="1"/>
</dbReference>
<dbReference type="Pfam" id="PF00441">
    <property type="entry name" value="Acyl-CoA_dh_1"/>
    <property type="match status" value="1"/>
</dbReference>
<feature type="domain" description="Acyl-CoA dehydrogenase/oxidase N-terminal" evidence="10">
    <location>
        <begin position="7"/>
        <end position="97"/>
    </location>
</feature>
<comment type="caution">
    <text evidence="11">The sequence shown here is derived from an EMBL/GenBank/DDBJ whole genome shotgun (WGS) entry which is preliminary data.</text>
</comment>
<feature type="domain" description="Acyl-CoA oxidase/dehydrogenase middle" evidence="9">
    <location>
        <begin position="127"/>
        <end position="222"/>
    </location>
</feature>
<dbReference type="Gene3D" id="1.10.540.10">
    <property type="entry name" value="Acyl-CoA dehydrogenase/oxidase, N-terminal domain"/>
    <property type="match status" value="1"/>
</dbReference>
<evidence type="ECO:0000256" key="4">
    <source>
        <dbReference type="ARBA" id="ARBA00022827"/>
    </source>
</evidence>
<dbReference type="Proteomes" id="UP000285961">
    <property type="component" value="Unassembled WGS sequence"/>
</dbReference>
<dbReference type="EMBL" id="QZKI01000103">
    <property type="protein sequence ID" value="RJP67524.1"/>
    <property type="molecule type" value="Genomic_DNA"/>
</dbReference>
<dbReference type="Gene3D" id="1.20.140.10">
    <property type="entry name" value="Butyryl-CoA Dehydrogenase, subunit A, domain 3"/>
    <property type="match status" value="1"/>
</dbReference>
<evidence type="ECO:0000256" key="7">
    <source>
        <dbReference type="SAM" id="MobiDB-lite"/>
    </source>
</evidence>
<name>A0A419ETW9_9BACT</name>
<dbReference type="PROSITE" id="PS00072">
    <property type="entry name" value="ACYL_COA_DH_1"/>
    <property type="match status" value="1"/>
</dbReference>
<dbReference type="Pfam" id="PF02771">
    <property type="entry name" value="Acyl-CoA_dh_N"/>
    <property type="match status" value="1"/>
</dbReference>
<feature type="region of interest" description="Disordered" evidence="7">
    <location>
        <begin position="266"/>
        <end position="285"/>
    </location>
</feature>
<dbReference type="InterPro" id="IPR009100">
    <property type="entry name" value="AcylCoA_DH/oxidase_NM_dom_sf"/>
</dbReference>
<dbReference type="GO" id="GO:0003995">
    <property type="term" value="F:acyl-CoA dehydrogenase activity"/>
    <property type="evidence" value="ECO:0007669"/>
    <property type="project" value="InterPro"/>
</dbReference>
<dbReference type="GO" id="GO:0050660">
    <property type="term" value="F:flavin adenine dinucleotide binding"/>
    <property type="evidence" value="ECO:0007669"/>
    <property type="project" value="InterPro"/>
</dbReference>
<evidence type="ECO:0000259" key="10">
    <source>
        <dbReference type="Pfam" id="PF02771"/>
    </source>
</evidence>
<keyword evidence="4 6" id="KW-0274">FAD</keyword>
<keyword evidence="3 6" id="KW-0285">Flavoprotein</keyword>
<gene>
    <name evidence="11" type="ORF">C4532_14510</name>
</gene>
<proteinExistence type="inferred from homology"/>
<sequence>MDFSLPDELHQLRASLRHFIGDELLPRERESRFDEDTELPQKLMDWARKRAVELGFYGMLMPREVGGGGLGHVGMVVLKEEIGRSGSYLGQLVLGDAGGPSRLLVECSDHVHQSYLLPSMRAEKISCFALSEPNAGSDAASIETTAVRDGDSYVLNGTKHMVSHGAHADYAIVFAVTNKALRARGGISCFLVDMDSPGLRITRRHRPMGGFTEPVEIVFEDCAVPASHLVGPEGFGFVMAMRWLADGRLAMAATAVGTAELLLQSSTNHANRSSQSTRARSERSSIRNMLAEMATELYAARGMLYDTAWRADNGMDMHRECSMTKLFATEMVNRAADAALQIHGAASFESGCLVERIFRDVRAMRIGEGTSEIHRMIIAKSLLRET</sequence>
<dbReference type="InterPro" id="IPR006091">
    <property type="entry name" value="Acyl-CoA_Oxase/DH_mid-dom"/>
</dbReference>
<dbReference type="Gene3D" id="2.40.110.10">
    <property type="entry name" value="Butyryl-CoA Dehydrogenase, subunit A, domain 2"/>
    <property type="match status" value="1"/>
</dbReference>
<evidence type="ECO:0000256" key="6">
    <source>
        <dbReference type="RuleBase" id="RU362125"/>
    </source>
</evidence>
<reference evidence="11 12" key="1">
    <citation type="journal article" date="2017" name="ISME J.">
        <title>Energy and carbon metabolisms in a deep terrestrial subsurface fluid microbial community.</title>
        <authorList>
            <person name="Momper L."/>
            <person name="Jungbluth S.P."/>
            <person name="Lee M.D."/>
            <person name="Amend J.P."/>
        </authorList>
    </citation>
    <scope>NUCLEOTIDE SEQUENCE [LARGE SCALE GENOMIC DNA]</scope>
    <source>
        <strain evidence="11">SURF_17</strain>
    </source>
</reference>
<dbReference type="InterPro" id="IPR006089">
    <property type="entry name" value="Acyl-CoA_DH_CS"/>
</dbReference>
<protein>
    <submittedName>
        <fullName evidence="11">Acyl-CoA dehydrogenase</fullName>
    </submittedName>
</protein>
<dbReference type="InterPro" id="IPR013786">
    <property type="entry name" value="AcylCoA_DH/ox_N"/>
</dbReference>
<dbReference type="PANTHER" id="PTHR43884:SF40">
    <property type="entry name" value="ACYL-COA DEHYDROGENASE"/>
    <property type="match status" value="1"/>
</dbReference>
<dbReference type="InterPro" id="IPR046373">
    <property type="entry name" value="Acyl-CoA_Oxase/DH_mid-dom_sf"/>
</dbReference>
<comment type="similarity">
    <text evidence="2 6">Belongs to the acyl-CoA dehydrogenase family.</text>
</comment>
<comment type="cofactor">
    <cofactor evidence="1 6">
        <name>FAD</name>
        <dbReference type="ChEBI" id="CHEBI:57692"/>
    </cofactor>
</comment>
<evidence type="ECO:0000259" key="8">
    <source>
        <dbReference type="Pfam" id="PF00441"/>
    </source>
</evidence>
<dbReference type="Pfam" id="PF02770">
    <property type="entry name" value="Acyl-CoA_dh_M"/>
    <property type="match status" value="1"/>
</dbReference>
<evidence type="ECO:0000256" key="5">
    <source>
        <dbReference type="ARBA" id="ARBA00023002"/>
    </source>
</evidence>
<dbReference type="InterPro" id="IPR009075">
    <property type="entry name" value="AcylCo_DH/oxidase_C"/>
</dbReference>
<dbReference type="CDD" id="cd00567">
    <property type="entry name" value="ACAD"/>
    <property type="match status" value="1"/>
</dbReference>